<name>A0A2R6NWH8_9APHY</name>
<keyword evidence="3" id="KW-1185">Reference proteome</keyword>
<dbReference type="STRING" id="98765.A0A2R6NWH8"/>
<sequence>MGRPLFSQSNSQPAVRVEPEQTHPAYPTWTYWNPFDPDSEDFFQDAEHEYPIYTTGLIVQGEQEDGRETPSVDGDNSSSEDTNSSYSNLPTVLSESAAPAQPVDDGSTYRATDRTAFSASPSMSSRRRSTPISTGHATSYIRTSYYVEEPPRSPSPPPQQRVQLRTTTDTVYVSPIDIPSRPSTPPNQSAYAYATPSPAPTVTPRLYAWGGYRGRAPPSTSPSAERDHHTSPTASVSHAWSYPVISSPTSPLPNYSARMSVAHIPSATIPMHRIVV</sequence>
<feature type="region of interest" description="Disordered" evidence="1">
    <location>
        <begin position="1"/>
        <end position="137"/>
    </location>
</feature>
<feature type="compositionally biased region" description="Low complexity" evidence="1">
    <location>
        <begin position="114"/>
        <end position="124"/>
    </location>
</feature>
<comment type="caution">
    <text evidence="2">The sequence shown here is derived from an EMBL/GenBank/DDBJ whole genome shotgun (WGS) entry which is preliminary data.</text>
</comment>
<evidence type="ECO:0000313" key="2">
    <source>
        <dbReference type="EMBL" id="PSR78286.1"/>
    </source>
</evidence>
<accession>A0A2R6NWH8</accession>
<dbReference type="OrthoDB" id="3265863at2759"/>
<proteinExistence type="predicted"/>
<dbReference type="AlphaFoldDB" id="A0A2R6NWH8"/>
<evidence type="ECO:0000313" key="3">
    <source>
        <dbReference type="Proteomes" id="UP000186601"/>
    </source>
</evidence>
<feature type="region of interest" description="Disordered" evidence="1">
    <location>
        <begin position="172"/>
        <end position="197"/>
    </location>
</feature>
<feature type="region of interest" description="Disordered" evidence="1">
    <location>
        <begin position="213"/>
        <end position="237"/>
    </location>
</feature>
<evidence type="ECO:0000256" key="1">
    <source>
        <dbReference type="SAM" id="MobiDB-lite"/>
    </source>
</evidence>
<organism evidence="2 3">
    <name type="scientific">Hermanssonia centrifuga</name>
    <dbReference type="NCBI Taxonomy" id="98765"/>
    <lineage>
        <taxon>Eukaryota</taxon>
        <taxon>Fungi</taxon>
        <taxon>Dikarya</taxon>
        <taxon>Basidiomycota</taxon>
        <taxon>Agaricomycotina</taxon>
        <taxon>Agaricomycetes</taxon>
        <taxon>Polyporales</taxon>
        <taxon>Meruliaceae</taxon>
        <taxon>Hermanssonia</taxon>
    </lineage>
</organism>
<gene>
    <name evidence="2" type="ORF">PHLCEN_2v7482</name>
</gene>
<reference evidence="2 3" key="1">
    <citation type="submission" date="2018-02" db="EMBL/GenBank/DDBJ databases">
        <title>Genome sequence of the basidiomycete white-rot fungus Phlebia centrifuga.</title>
        <authorList>
            <person name="Granchi Z."/>
            <person name="Peng M."/>
            <person name="de Vries R.P."/>
            <person name="Hilden K."/>
            <person name="Makela M.R."/>
            <person name="Grigoriev I."/>
            <person name="Riley R."/>
        </authorList>
    </citation>
    <scope>NUCLEOTIDE SEQUENCE [LARGE SCALE GENOMIC DNA]</scope>
    <source>
        <strain evidence="2 3">FBCC195</strain>
    </source>
</reference>
<dbReference type="Proteomes" id="UP000186601">
    <property type="component" value="Unassembled WGS sequence"/>
</dbReference>
<feature type="compositionally biased region" description="Polar residues" evidence="1">
    <location>
        <begin position="1"/>
        <end position="13"/>
    </location>
</feature>
<protein>
    <submittedName>
        <fullName evidence="2">Uncharacterized protein</fullName>
    </submittedName>
</protein>
<feature type="compositionally biased region" description="Low complexity" evidence="1">
    <location>
        <begin position="73"/>
        <end position="88"/>
    </location>
</feature>
<dbReference type="EMBL" id="MLYV02000751">
    <property type="protein sequence ID" value="PSR78286.1"/>
    <property type="molecule type" value="Genomic_DNA"/>
</dbReference>